<comment type="similarity">
    <text evidence="1">Belongs to the glycosyltransferase 2 family.</text>
</comment>
<keyword evidence="4" id="KW-1133">Transmembrane helix</keyword>
<dbReference type="RefSeq" id="WP_130937195.1">
    <property type="nucleotide sequence ID" value="NZ_BMEE01000003.1"/>
</dbReference>
<keyword evidence="4" id="KW-0812">Transmembrane</keyword>
<reference evidence="6 7" key="1">
    <citation type="journal article" date="2015" name="Int. J. Syst. Evol. Microbiol.">
        <title>Hyunsoonleella pacifica sp. nov., isolated from seawater of South Pacific Gyre.</title>
        <authorList>
            <person name="Gao X."/>
            <person name="Zhang Z."/>
            <person name="Dai X."/>
            <person name="Zhang X.H."/>
        </authorList>
    </citation>
    <scope>NUCLEOTIDE SEQUENCE [LARGE SCALE GENOMIC DNA]</scope>
    <source>
        <strain evidence="6 7">SW033</strain>
    </source>
</reference>
<evidence type="ECO:0000313" key="7">
    <source>
        <dbReference type="Proteomes" id="UP000292372"/>
    </source>
</evidence>
<dbReference type="Gene3D" id="3.90.550.10">
    <property type="entry name" value="Spore Coat Polysaccharide Biosynthesis Protein SpsA, Chain A"/>
    <property type="match status" value="1"/>
</dbReference>
<comment type="caution">
    <text evidence="6">The sequence shown here is derived from an EMBL/GenBank/DDBJ whole genome shotgun (WGS) entry which is preliminary data.</text>
</comment>
<feature type="transmembrane region" description="Helical" evidence="4">
    <location>
        <begin position="288"/>
        <end position="310"/>
    </location>
</feature>
<feature type="transmembrane region" description="Helical" evidence="4">
    <location>
        <begin position="345"/>
        <end position="368"/>
    </location>
</feature>
<dbReference type="AlphaFoldDB" id="A0A4Q9FMJ3"/>
<dbReference type="EMBL" id="SIRS01000004">
    <property type="protein sequence ID" value="TBN15642.1"/>
    <property type="molecule type" value="Genomic_DNA"/>
</dbReference>
<evidence type="ECO:0000313" key="6">
    <source>
        <dbReference type="EMBL" id="TBN15642.1"/>
    </source>
</evidence>
<feature type="transmembrane region" description="Helical" evidence="4">
    <location>
        <begin position="6"/>
        <end position="23"/>
    </location>
</feature>
<dbReference type="InterPro" id="IPR029044">
    <property type="entry name" value="Nucleotide-diphossugar_trans"/>
</dbReference>
<organism evidence="6 7">
    <name type="scientific">Hyunsoonleella pacifica</name>
    <dbReference type="NCBI Taxonomy" id="1080224"/>
    <lineage>
        <taxon>Bacteria</taxon>
        <taxon>Pseudomonadati</taxon>
        <taxon>Bacteroidota</taxon>
        <taxon>Flavobacteriia</taxon>
        <taxon>Flavobacteriales</taxon>
        <taxon>Flavobacteriaceae</taxon>
    </lineage>
</organism>
<evidence type="ECO:0000256" key="4">
    <source>
        <dbReference type="SAM" id="Phobius"/>
    </source>
</evidence>
<dbReference type="OrthoDB" id="9805625at2"/>
<keyword evidence="7" id="KW-1185">Reference proteome</keyword>
<sequence length="380" mass="43807">MIIASIIISVLYLLLIGLFIFGFDKVELMAFNDIPAKTKFSVVVPFRNEAKNLPQLLQSMLHLNYPNSLFEVILVDDDSEDDSVDAINTFLNTFSQDNDRAIAVKIIKNKHISNSPKKDAITTAINIAKHEWILTTDADCILPKFWLDSFDVFIQQHNPVCIVAPVTYIDNNTFLNRFQQLDFFSLQGATIGAFGIKKPFLCNGANFGYTKTVFKNVNGFNDNNSIASGDDIFLLEKIIKKHPEYVKYLKHEHAIISTRSQPTWHQLITQRIRWAAKTSNYNNWFGKFTGIVVFFMNFIIAVLPIIALIGFYNIKVWLYILVIKLNIDFLLLYKTSAFFSQRKAFRSFLTSFFLYPLFSVNVALLSMFKNYEWKGRSFKR</sequence>
<dbReference type="SUPFAM" id="SSF53448">
    <property type="entry name" value="Nucleotide-diphospho-sugar transferases"/>
    <property type="match status" value="1"/>
</dbReference>
<keyword evidence="2" id="KW-0328">Glycosyltransferase</keyword>
<protein>
    <submittedName>
        <fullName evidence="6">Glycosyltransferase</fullName>
    </submittedName>
</protein>
<dbReference type="Pfam" id="PF00535">
    <property type="entry name" value="Glycos_transf_2"/>
    <property type="match status" value="1"/>
</dbReference>
<dbReference type="GO" id="GO:0016757">
    <property type="term" value="F:glycosyltransferase activity"/>
    <property type="evidence" value="ECO:0007669"/>
    <property type="project" value="UniProtKB-KW"/>
</dbReference>
<proteinExistence type="inferred from homology"/>
<accession>A0A4Q9FMJ3</accession>
<feature type="transmembrane region" description="Helical" evidence="4">
    <location>
        <begin position="316"/>
        <end position="333"/>
    </location>
</feature>
<name>A0A4Q9FMJ3_9FLAO</name>
<evidence type="ECO:0000256" key="1">
    <source>
        <dbReference type="ARBA" id="ARBA00006739"/>
    </source>
</evidence>
<keyword evidence="4" id="KW-0472">Membrane</keyword>
<dbReference type="PANTHER" id="PTHR43630:SF1">
    <property type="entry name" value="POLY-BETA-1,6-N-ACETYL-D-GLUCOSAMINE SYNTHASE"/>
    <property type="match status" value="1"/>
</dbReference>
<gene>
    <name evidence="6" type="ORF">EYD46_10975</name>
</gene>
<keyword evidence="3 6" id="KW-0808">Transferase</keyword>
<evidence type="ECO:0000259" key="5">
    <source>
        <dbReference type="Pfam" id="PF00535"/>
    </source>
</evidence>
<evidence type="ECO:0000256" key="2">
    <source>
        <dbReference type="ARBA" id="ARBA00022676"/>
    </source>
</evidence>
<evidence type="ECO:0000256" key="3">
    <source>
        <dbReference type="ARBA" id="ARBA00022679"/>
    </source>
</evidence>
<dbReference type="InterPro" id="IPR001173">
    <property type="entry name" value="Glyco_trans_2-like"/>
</dbReference>
<dbReference type="Proteomes" id="UP000292372">
    <property type="component" value="Unassembled WGS sequence"/>
</dbReference>
<feature type="domain" description="Glycosyltransferase 2-like" evidence="5">
    <location>
        <begin position="41"/>
        <end position="214"/>
    </location>
</feature>
<dbReference type="PANTHER" id="PTHR43630">
    <property type="entry name" value="POLY-BETA-1,6-N-ACETYL-D-GLUCOSAMINE SYNTHASE"/>
    <property type="match status" value="1"/>
</dbReference>